<dbReference type="AlphaFoldDB" id="A0A0M8K9C8"/>
<dbReference type="InterPro" id="IPR041380">
    <property type="entry name" value="Acetyltransf_17"/>
</dbReference>
<dbReference type="Proteomes" id="UP000037784">
    <property type="component" value="Unassembled WGS sequence"/>
</dbReference>
<dbReference type="RefSeq" id="WP_054494101.1">
    <property type="nucleotide sequence ID" value="NZ_BBZA01000258.1"/>
</dbReference>
<dbReference type="PROSITE" id="PS51186">
    <property type="entry name" value="GNAT"/>
    <property type="match status" value="1"/>
</dbReference>
<dbReference type="GO" id="GO:0030649">
    <property type="term" value="P:aminoglycoside antibiotic catabolic process"/>
    <property type="evidence" value="ECO:0007669"/>
    <property type="project" value="TreeGrafter"/>
</dbReference>
<organism evidence="2 4">
    <name type="scientific">Ardenticatena maritima</name>
    <dbReference type="NCBI Taxonomy" id="872965"/>
    <lineage>
        <taxon>Bacteria</taxon>
        <taxon>Bacillati</taxon>
        <taxon>Chloroflexota</taxon>
        <taxon>Ardenticatenia</taxon>
        <taxon>Ardenticatenales</taxon>
        <taxon>Ardenticatenaceae</taxon>
        <taxon>Ardenticatena</taxon>
    </lineage>
</organism>
<reference evidence="2 4" key="1">
    <citation type="journal article" date="2015" name="Genome Announc.">
        <title>Draft Genome Sequence of a Heterotrophic Facultative Anaerobic Thermophilic Bacterium, Ardenticatena maritima Strain 110ST.</title>
        <authorList>
            <person name="Kawaichi S."/>
            <person name="Yoshida T."/>
            <person name="Sako Y."/>
            <person name="Nakamura R."/>
        </authorList>
    </citation>
    <scope>NUCLEOTIDE SEQUENCE [LARGE SCALE GENOMIC DNA]</scope>
    <source>
        <strain evidence="2 4">110S</strain>
    </source>
</reference>
<dbReference type="Proteomes" id="UP000050502">
    <property type="component" value="Unassembled WGS sequence"/>
</dbReference>
<feature type="domain" description="N-acetyltransferase" evidence="1">
    <location>
        <begin position="1"/>
        <end position="147"/>
    </location>
</feature>
<evidence type="ECO:0000313" key="2">
    <source>
        <dbReference type="EMBL" id="GAP64415.1"/>
    </source>
</evidence>
<evidence type="ECO:0000313" key="4">
    <source>
        <dbReference type="Proteomes" id="UP000037784"/>
    </source>
</evidence>
<dbReference type="Pfam" id="PF13527">
    <property type="entry name" value="Acetyltransf_9"/>
    <property type="match status" value="1"/>
</dbReference>
<dbReference type="InterPro" id="IPR051554">
    <property type="entry name" value="Acetyltransferase_Eis"/>
</dbReference>
<dbReference type="InterPro" id="IPR016181">
    <property type="entry name" value="Acyl_CoA_acyltransferase"/>
</dbReference>
<keyword evidence="4" id="KW-1185">Reference proteome</keyword>
<dbReference type="Pfam" id="PF13530">
    <property type="entry name" value="SCP2_2"/>
    <property type="match status" value="1"/>
</dbReference>
<protein>
    <recommendedName>
        <fullName evidence="1">N-acetyltransferase domain-containing protein</fullName>
    </recommendedName>
</protein>
<dbReference type="SUPFAM" id="SSF55718">
    <property type="entry name" value="SCP-like"/>
    <property type="match status" value="1"/>
</dbReference>
<evidence type="ECO:0000313" key="5">
    <source>
        <dbReference type="Proteomes" id="UP000050502"/>
    </source>
</evidence>
<comment type="caution">
    <text evidence="2">The sequence shown here is derived from an EMBL/GenBank/DDBJ whole genome shotgun (WGS) entry which is preliminary data.</text>
</comment>
<dbReference type="OrthoDB" id="3498897at2"/>
<dbReference type="PANTHER" id="PTHR37817:SF1">
    <property type="entry name" value="N-ACETYLTRANSFERASE EIS"/>
    <property type="match status" value="1"/>
</dbReference>
<dbReference type="CDD" id="cd04301">
    <property type="entry name" value="NAT_SF"/>
    <property type="match status" value="1"/>
</dbReference>
<dbReference type="InterPro" id="IPR036527">
    <property type="entry name" value="SCP2_sterol-bd_dom_sf"/>
</dbReference>
<reference evidence="4" key="3">
    <citation type="submission" date="2015-08" db="EMBL/GenBank/DDBJ databases">
        <title>Draft Genome Sequence of a Heterotrophic Facultative Anaerobic Bacterium Ardenticatena maritima Strain 110S.</title>
        <authorList>
            <person name="Kawaichi S."/>
            <person name="Yoshida T."/>
            <person name="Sako Y."/>
            <person name="Nakamura R."/>
        </authorList>
    </citation>
    <scope>NUCLEOTIDE SEQUENCE [LARGE SCALE GENOMIC DNA]</scope>
    <source>
        <strain evidence="4">110S</strain>
    </source>
</reference>
<dbReference type="Gene3D" id="3.30.1050.10">
    <property type="entry name" value="SCP2 sterol-binding domain"/>
    <property type="match status" value="1"/>
</dbReference>
<proteinExistence type="predicted"/>
<evidence type="ECO:0000259" key="1">
    <source>
        <dbReference type="PROSITE" id="PS51186"/>
    </source>
</evidence>
<dbReference type="InterPro" id="IPR000182">
    <property type="entry name" value="GNAT_dom"/>
</dbReference>
<gene>
    <name evidence="2" type="ORF">ARMA_2838</name>
    <name evidence="3" type="ORF">SE16_03360</name>
</gene>
<evidence type="ECO:0000313" key="3">
    <source>
        <dbReference type="EMBL" id="KPL89484.1"/>
    </source>
</evidence>
<accession>A0A0M8K9C8</accession>
<dbReference type="InParanoid" id="A0A0M8K9C8"/>
<dbReference type="SUPFAM" id="SSF55729">
    <property type="entry name" value="Acyl-CoA N-acyltransferases (Nat)"/>
    <property type="match status" value="1"/>
</dbReference>
<dbReference type="InterPro" id="IPR025559">
    <property type="entry name" value="Eis_dom"/>
</dbReference>
<dbReference type="PANTHER" id="PTHR37817">
    <property type="entry name" value="N-ACETYLTRANSFERASE EIS"/>
    <property type="match status" value="1"/>
</dbReference>
<reference evidence="3 5" key="2">
    <citation type="submission" date="2015-07" db="EMBL/GenBank/DDBJ databases">
        <title>Whole genome sequence of Ardenticatena maritima DSM 23922.</title>
        <authorList>
            <person name="Hemp J."/>
            <person name="Ward L.M."/>
            <person name="Pace L.A."/>
            <person name="Fischer W.W."/>
        </authorList>
    </citation>
    <scope>NUCLEOTIDE SEQUENCE [LARGE SCALE GENOMIC DNA]</scope>
    <source>
        <strain evidence="3 5">110S</strain>
    </source>
</reference>
<dbReference type="EMBL" id="LGKN01000003">
    <property type="protein sequence ID" value="KPL89484.1"/>
    <property type="molecule type" value="Genomic_DNA"/>
</dbReference>
<dbReference type="EMBL" id="BBZA01000258">
    <property type="protein sequence ID" value="GAP64415.1"/>
    <property type="molecule type" value="Genomic_DNA"/>
</dbReference>
<dbReference type="Gene3D" id="3.40.630.30">
    <property type="match status" value="2"/>
</dbReference>
<sequence length="401" mass="45718">MYRTIQPIEINAAARVQAEAFERTVADYAVRYLQGGRFDWRHVRVWEEHGEFVAVLTVFERALSLCGADIPTALIASVGVRPIHRRRGYASALMRGMLAEMRAKGTPLSLLAPFSQAFYRALGYELANRQLFLRFSPADIPHYAERDHVRAGTQDDLPALQACYATARRQKAAHGWLSRTPAEWERAYTPHEGDFLVLFQVEDAVEGYLIYTLEKPRRLIIQEWVWNSERAWRGLVGFLAAQRGAIFTIEYNAPLDCPLPHLWPEAGTMQNDHVEFIYRRMADLLSGFMVRLVHVPLALAHRPYRDHTTVECILEVDDPILPENRGPWRLHIAEGRATVEKSNASPTVRTDISTLAGWYSGALSARHARLLGRWHASAELCARLDEAAHVPPMYMHKADWF</sequence>
<dbReference type="GO" id="GO:0034069">
    <property type="term" value="F:aminoglycoside N-acetyltransferase activity"/>
    <property type="evidence" value="ECO:0007669"/>
    <property type="project" value="TreeGrafter"/>
</dbReference>
<dbReference type="Pfam" id="PF17668">
    <property type="entry name" value="Acetyltransf_17"/>
    <property type="match status" value="1"/>
</dbReference>
<name>A0A0M8K9C8_9CHLR</name>